<name>A0ACC0YR96_9ROSI</name>
<comment type="caution">
    <text evidence="1">The sequence shown here is derived from an EMBL/GenBank/DDBJ whole genome shotgun (WGS) entry which is preliminary data.</text>
</comment>
<gene>
    <name evidence="1" type="ORF">Pint_26785</name>
</gene>
<dbReference type="EMBL" id="CM047740">
    <property type="protein sequence ID" value="KAJ0040941.1"/>
    <property type="molecule type" value="Genomic_DNA"/>
</dbReference>
<dbReference type="Proteomes" id="UP001163603">
    <property type="component" value="Chromosome 5"/>
</dbReference>
<proteinExistence type="predicted"/>
<organism evidence="1 2">
    <name type="scientific">Pistacia integerrima</name>
    <dbReference type="NCBI Taxonomy" id="434235"/>
    <lineage>
        <taxon>Eukaryota</taxon>
        <taxon>Viridiplantae</taxon>
        <taxon>Streptophyta</taxon>
        <taxon>Embryophyta</taxon>
        <taxon>Tracheophyta</taxon>
        <taxon>Spermatophyta</taxon>
        <taxon>Magnoliopsida</taxon>
        <taxon>eudicotyledons</taxon>
        <taxon>Gunneridae</taxon>
        <taxon>Pentapetalae</taxon>
        <taxon>rosids</taxon>
        <taxon>malvids</taxon>
        <taxon>Sapindales</taxon>
        <taxon>Anacardiaceae</taxon>
        <taxon>Pistacia</taxon>
    </lineage>
</organism>
<evidence type="ECO:0000313" key="2">
    <source>
        <dbReference type="Proteomes" id="UP001163603"/>
    </source>
</evidence>
<accession>A0ACC0YR96</accession>
<reference evidence="2" key="1">
    <citation type="journal article" date="2023" name="G3 (Bethesda)">
        <title>Genome assembly and association tests identify interacting loci associated with vigor, precocity, and sex in interspecific pistachio rootstocks.</title>
        <authorList>
            <person name="Palmer W."/>
            <person name="Jacygrad E."/>
            <person name="Sagayaradj S."/>
            <person name="Cavanaugh K."/>
            <person name="Han R."/>
            <person name="Bertier L."/>
            <person name="Beede B."/>
            <person name="Kafkas S."/>
            <person name="Golino D."/>
            <person name="Preece J."/>
            <person name="Michelmore R."/>
        </authorList>
    </citation>
    <scope>NUCLEOTIDE SEQUENCE [LARGE SCALE GENOMIC DNA]</scope>
</reference>
<sequence>MSWTWFVLALAALFFFLKKWIARNTNNKRLPPGPRGFPIFGCIHLLGKFPHRDLHQPSKKYGSIMFLRLGFIPTIVVSSPQAAEQFLKTHDLVFASRPLLLTSKHINYGQKNLVLAQYGSYWRTVRKMCTLELLSSVKINSFQGMRKEELNLLIESIKEGAAFGVAVDLSSKVSSLNADMTCRMVFGKKYSDEVFDERGFKAMIQEAMVSLATPNLGDYIPQIASLDLQGLTKRMKAVSKVFDAFFEKIIDEHVQSKDEKRTKDFVDVMLSFLGSEETEYKIDREHIKAIIFVV</sequence>
<protein>
    <submittedName>
        <fullName evidence="1">Uncharacterized protein</fullName>
    </submittedName>
</protein>
<keyword evidence="2" id="KW-1185">Reference proteome</keyword>
<evidence type="ECO:0000313" key="1">
    <source>
        <dbReference type="EMBL" id="KAJ0040941.1"/>
    </source>
</evidence>